<protein>
    <submittedName>
        <fullName evidence="1">Uncharacterized protein</fullName>
    </submittedName>
</protein>
<proteinExistence type="predicted"/>
<accession>A0A5N6ZPY1</accession>
<gene>
    <name evidence="1" type="ORF">BDV27DRAFT_138039</name>
</gene>
<dbReference type="GeneID" id="43653581"/>
<reference evidence="1 2" key="1">
    <citation type="submission" date="2019-04" db="EMBL/GenBank/DDBJ databases">
        <title>Friends and foes A comparative genomics studyof 23 Aspergillus species from section Flavi.</title>
        <authorList>
            <consortium name="DOE Joint Genome Institute"/>
            <person name="Kjaerbolling I."/>
            <person name="Vesth T."/>
            <person name="Frisvad J.C."/>
            <person name="Nybo J.L."/>
            <person name="Theobald S."/>
            <person name="Kildgaard S."/>
            <person name="Isbrandt T."/>
            <person name="Kuo A."/>
            <person name="Sato A."/>
            <person name="Lyhne E.K."/>
            <person name="Kogle M.E."/>
            <person name="Wiebenga A."/>
            <person name="Kun R.S."/>
            <person name="Lubbers R.J."/>
            <person name="Makela M.R."/>
            <person name="Barry K."/>
            <person name="Chovatia M."/>
            <person name="Clum A."/>
            <person name="Daum C."/>
            <person name="Haridas S."/>
            <person name="He G."/>
            <person name="LaButti K."/>
            <person name="Lipzen A."/>
            <person name="Mondo S."/>
            <person name="Riley R."/>
            <person name="Salamov A."/>
            <person name="Simmons B.A."/>
            <person name="Magnuson J.K."/>
            <person name="Henrissat B."/>
            <person name="Mortensen U.H."/>
            <person name="Larsen T.O."/>
            <person name="Devries R.P."/>
            <person name="Grigoriev I.V."/>
            <person name="Machida M."/>
            <person name="Baker S.E."/>
            <person name="Andersen M.R."/>
        </authorList>
    </citation>
    <scope>NUCLEOTIDE SEQUENCE [LARGE SCALE GENOMIC DNA]</scope>
    <source>
        <strain evidence="1 2">CBS 763.97</strain>
    </source>
</reference>
<dbReference type="Proteomes" id="UP000326268">
    <property type="component" value="Unassembled WGS sequence"/>
</dbReference>
<name>A0A5N6ZPY1_9EURO</name>
<keyword evidence="2" id="KW-1185">Reference proteome</keyword>
<dbReference type="AlphaFoldDB" id="A0A5N6ZPY1"/>
<sequence>MIRFKGVRPRIRYCRAIMGNFPSRNDKGRHALRHFRLIITLAFLLHIYDISSHQTESSTPFLNTTFLSLSLSRFALTYSITSTNRVFLLSFSVVLDSFQRAS</sequence>
<evidence type="ECO:0000313" key="2">
    <source>
        <dbReference type="Proteomes" id="UP000326268"/>
    </source>
</evidence>
<evidence type="ECO:0000313" key="1">
    <source>
        <dbReference type="EMBL" id="KAE8358250.1"/>
    </source>
</evidence>
<dbReference type="RefSeq" id="XP_031921331.1">
    <property type="nucleotide sequence ID" value="XM_032069135.1"/>
</dbReference>
<organism evidence="1 2">
    <name type="scientific">Aspergillus caelatus</name>
    <dbReference type="NCBI Taxonomy" id="61420"/>
    <lineage>
        <taxon>Eukaryota</taxon>
        <taxon>Fungi</taxon>
        <taxon>Dikarya</taxon>
        <taxon>Ascomycota</taxon>
        <taxon>Pezizomycotina</taxon>
        <taxon>Eurotiomycetes</taxon>
        <taxon>Eurotiomycetidae</taxon>
        <taxon>Eurotiales</taxon>
        <taxon>Aspergillaceae</taxon>
        <taxon>Aspergillus</taxon>
        <taxon>Aspergillus subgen. Circumdati</taxon>
    </lineage>
</organism>
<dbReference type="EMBL" id="ML737911">
    <property type="protein sequence ID" value="KAE8358250.1"/>
    <property type="molecule type" value="Genomic_DNA"/>
</dbReference>